<keyword evidence="8 10" id="KW-1015">Disulfide bond</keyword>
<dbReference type="PROSITE" id="PS50026">
    <property type="entry name" value="EGF_3"/>
    <property type="match status" value="4"/>
</dbReference>
<dbReference type="Pfam" id="PF07645">
    <property type="entry name" value="EGF_CA"/>
    <property type="match status" value="1"/>
</dbReference>
<evidence type="ECO:0000256" key="9">
    <source>
        <dbReference type="ARBA" id="ARBA00023180"/>
    </source>
</evidence>
<dbReference type="InParanoid" id="H3CGM1"/>
<dbReference type="GO" id="GO:0005604">
    <property type="term" value="C:basement membrane"/>
    <property type="evidence" value="ECO:0007669"/>
    <property type="project" value="UniProtKB-SubCell"/>
</dbReference>
<dbReference type="PANTHER" id="PTHR46513:SF6">
    <property type="entry name" value="NIDOGEN-1"/>
    <property type="match status" value="1"/>
</dbReference>
<keyword evidence="9" id="KW-0325">Glycoprotein</keyword>
<name>H3CGM1_TETNG</name>
<dbReference type="PROSITE" id="PS01186">
    <property type="entry name" value="EGF_2"/>
    <property type="match status" value="4"/>
</dbReference>
<dbReference type="GeneTree" id="ENSGT00940000156318"/>
<dbReference type="Proteomes" id="UP000007303">
    <property type="component" value="Unassembled WGS sequence"/>
</dbReference>
<feature type="domain" description="EGF-like" evidence="13">
    <location>
        <begin position="370"/>
        <end position="412"/>
    </location>
</feature>
<dbReference type="GO" id="GO:0030855">
    <property type="term" value="P:epithelial cell differentiation"/>
    <property type="evidence" value="ECO:0007669"/>
    <property type="project" value="UniProtKB-ARBA"/>
</dbReference>
<dbReference type="InterPro" id="IPR049883">
    <property type="entry name" value="NOTCH1_EGF-like"/>
</dbReference>
<dbReference type="PROSITE" id="PS00010">
    <property type="entry name" value="ASX_HYDROXYL"/>
    <property type="match status" value="2"/>
</dbReference>
<dbReference type="InterPro" id="IPR000152">
    <property type="entry name" value="EGF-type_Asp/Asn_hydroxyl_site"/>
</dbReference>
<dbReference type="OMA" id="GHANCHR"/>
<dbReference type="InterPro" id="IPR024731">
    <property type="entry name" value="NELL2-like_EGF"/>
</dbReference>
<dbReference type="Gene3D" id="2.40.155.10">
    <property type="entry name" value="Green fluorescent protein"/>
    <property type="match status" value="1"/>
</dbReference>
<dbReference type="InterPro" id="IPR011042">
    <property type="entry name" value="6-blade_b-propeller_TolB-like"/>
</dbReference>
<keyword evidence="2" id="KW-0964">Secreted</keyword>
<reference evidence="16" key="2">
    <citation type="submission" date="2025-08" db="UniProtKB">
        <authorList>
            <consortium name="Ensembl"/>
        </authorList>
    </citation>
    <scope>IDENTIFICATION</scope>
</reference>
<dbReference type="SMART" id="SM00179">
    <property type="entry name" value="EGF_CA"/>
    <property type="match status" value="3"/>
</dbReference>
<evidence type="ECO:0000256" key="2">
    <source>
        <dbReference type="ARBA" id="ARBA00022525"/>
    </source>
</evidence>
<feature type="domain" description="EGF-like" evidence="13">
    <location>
        <begin position="326"/>
        <end position="365"/>
    </location>
</feature>
<evidence type="ECO:0000256" key="12">
    <source>
        <dbReference type="PROSITE-ProRule" id="PRU00500"/>
    </source>
</evidence>
<evidence type="ECO:0000256" key="6">
    <source>
        <dbReference type="ARBA" id="ARBA00022737"/>
    </source>
</evidence>
<feature type="repeat" description="LDL-receptor class B" evidence="11">
    <location>
        <begin position="704"/>
        <end position="746"/>
    </location>
</feature>
<dbReference type="AlphaFoldDB" id="H3CGM1"/>
<dbReference type="SUPFAM" id="SSF57610">
    <property type="entry name" value="Thyroglobulin type-1 domain"/>
    <property type="match status" value="1"/>
</dbReference>
<comment type="caution">
    <text evidence="10">Lacks conserved residue(s) required for the propagation of feature annotation.</text>
</comment>
<evidence type="ECO:0000313" key="17">
    <source>
        <dbReference type="Proteomes" id="UP000007303"/>
    </source>
</evidence>
<keyword evidence="4 10" id="KW-0245">EGF-like domain</keyword>
<feature type="domain" description="Nidogen G2 beta-barrel" evidence="14">
    <location>
        <begin position="51"/>
        <end position="284"/>
    </location>
</feature>
<dbReference type="PROSITE" id="PS50993">
    <property type="entry name" value="NIDOGEN_G2"/>
    <property type="match status" value="1"/>
</dbReference>
<dbReference type="InterPro" id="IPR006605">
    <property type="entry name" value="G2_nidogen/fibulin_G2F"/>
</dbReference>
<dbReference type="SMART" id="SM00211">
    <property type="entry name" value="TY"/>
    <property type="match status" value="1"/>
</dbReference>
<dbReference type="Ensembl" id="ENSTNIT00000007557.1">
    <property type="protein sequence ID" value="ENSTNIP00000007399.1"/>
    <property type="gene ID" value="ENSTNIG00000004745.1"/>
</dbReference>
<evidence type="ECO:0000259" key="15">
    <source>
        <dbReference type="PROSITE" id="PS51162"/>
    </source>
</evidence>
<dbReference type="SMART" id="SM00135">
    <property type="entry name" value="LY"/>
    <property type="match status" value="4"/>
</dbReference>
<dbReference type="FunFam" id="2.120.10.30:FF:000241">
    <property type="entry name" value="Low-density lipoprotein receptor-related protein 6"/>
    <property type="match status" value="1"/>
</dbReference>
<dbReference type="FunFam" id="2.10.25.10:FF:000017">
    <property type="entry name" value="latent-transforming growth factor beta-binding protein 4 isoform X1"/>
    <property type="match status" value="1"/>
</dbReference>
<feature type="disulfide bond" evidence="12">
    <location>
        <begin position="560"/>
        <end position="567"/>
    </location>
</feature>
<evidence type="ECO:0000256" key="3">
    <source>
        <dbReference type="ARBA" id="ARBA00022530"/>
    </source>
</evidence>
<evidence type="ECO:0000313" key="16">
    <source>
        <dbReference type="Ensembl" id="ENSTNIP00000007399.1"/>
    </source>
</evidence>
<evidence type="ECO:0000256" key="7">
    <source>
        <dbReference type="ARBA" id="ARBA00022837"/>
    </source>
</evidence>
<feature type="repeat" description="LDL-receptor class B" evidence="11">
    <location>
        <begin position="747"/>
        <end position="791"/>
    </location>
</feature>
<dbReference type="SUPFAM" id="SSF54511">
    <property type="entry name" value="GFP-like"/>
    <property type="match status" value="1"/>
</dbReference>
<dbReference type="Pfam" id="PF00058">
    <property type="entry name" value="Ldl_recept_b"/>
    <property type="match status" value="3"/>
</dbReference>
<dbReference type="CDD" id="cd00255">
    <property type="entry name" value="nidG2"/>
    <property type="match status" value="1"/>
</dbReference>
<keyword evidence="7" id="KW-0106">Calcium</keyword>
<dbReference type="CDD" id="cd00054">
    <property type="entry name" value="EGF_CA"/>
    <property type="match status" value="3"/>
</dbReference>
<dbReference type="InterPro" id="IPR018097">
    <property type="entry name" value="EGF_Ca-bd_CS"/>
</dbReference>
<accession>H3CGM1</accession>
<dbReference type="SUPFAM" id="SSF63825">
    <property type="entry name" value="YWTD domain"/>
    <property type="match status" value="1"/>
</dbReference>
<organism evidence="16 17">
    <name type="scientific">Tetraodon nigroviridis</name>
    <name type="common">Spotted green pufferfish</name>
    <name type="synonym">Chelonodon nigroviridis</name>
    <dbReference type="NCBI Taxonomy" id="99883"/>
    <lineage>
        <taxon>Eukaryota</taxon>
        <taxon>Metazoa</taxon>
        <taxon>Chordata</taxon>
        <taxon>Craniata</taxon>
        <taxon>Vertebrata</taxon>
        <taxon>Euteleostomi</taxon>
        <taxon>Actinopterygii</taxon>
        <taxon>Neopterygii</taxon>
        <taxon>Teleostei</taxon>
        <taxon>Neoteleostei</taxon>
        <taxon>Acanthomorphata</taxon>
        <taxon>Eupercaria</taxon>
        <taxon>Tetraodontiformes</taxon>
        <taxon>Tetradontoidea</taxon>
        <taxon>Tetraodontidae</taxon>
        <taxon>Tetraodon</taxon>
    </lineage>
</organism>
<dbReference type="GO" id="GO:0007160">
    <property type="term" value="P:cell-matrix adhesion"/>
    <property type="evidence" value="ECO:0007669"/>
    <property type="project" value="InterPro"/>
</dbReference>
<dbReference type="PROSITE" id="PS00484">
    <property type="entry name" value="THYROGLOBULIN_1_1"/>
    <property type="match status" value="1"/>
</dbReference>
<keyword evidence="5" id="KW-0732">Signal</keyword>
<keyword evidence="3" id="KW-0272">Extracellular matrix</keyword>
<evidence type="ECO:0000259" key="13">
    <source>
        <dbReference type="PROSITE" id="PS50026"/>
    </source>
</evidence>
<dbReference type="InterPro" id="IPR009017">
    <property type="entry name" value="GFP"/>
</dbReference>
<dbReference type="SUPFAM" id="SSF57196">
    <property type="entry name" value="EGF/Laminin"/>
    <property type="match status" value="2"/>
</dbReference>
<dbReference type="InterPro" id="IPR000716">
    <property type="entry name" value="Thyroglobulin_1"/>
</dbReference>
<reference evidence="17" key="1">
    <citation type="journal article" date="2004" name="Nature">
        <title>Genome duplication in the teleost fish Tetraodon nigroviridis reveals the early vertebrate proto-karyotype.</title>
        <authorList>
            <person name="Jaillon O."/>
            <person name="Aury J.-M."/>
            <person name="Brunet F."/>
            <person name="Petit J.-L."/>
            <person name="Stange-Thomann N."/>
            <person name="Mauceli E."/>
            <person name="Bouneau L."/>
            <person name="Fischer C."/>
            <person name="Ozouf-Costaz C."/>
            <person name="Bernot A."/>
            <person name="Nicaud S."/>
            <person name="Jaffe D."/>
            <person name="Fisher S."/>
            <person name="Lutfalla G."/>
            <person name="Dossat C."/>
            <person name="Segurens B."/>
            <person name="Dasilva C."/>
            <person name="Salanoubat M."/>
            <person name="Levy M."/>
            <person name="Boudet N."/>
            <person name="Castellano S."/>
            <person name="Anthouard V."/>
            <person name="Jubin C."/>
            <person name="Castelli V."/>
            <person name="Katinka M."/>
            <person name="Vacherie B."/>
            <person name="Biemont C."/>
            <person name="Skalli Z."/>
            <person name="Cattolico L."/>
            <person name="Poulain J."/>
            <person name="De Berardinis V."/>
            <person name="Cruaud C."/>
            <person name="Duprat S."/>
            <person name="Brottier P."/>
            <person name="Coutanceau J.-P."/>
            <person name="Gouzy J."/>
            <person name="Parra G."/>
            <person name="Lardier G."/>
            <person name="Chapple C."/>
            <person name="McKernan K.J."/>
            <person name="McEwan P."/>
            <person name="Bosak S."/>
            <person name="Kellis M."/>
            <person name="Volff J.-N."/>
            <person name="Guigo R."/>
            <person name="Zody M.C."/>
            <person name="Mesirov J."/>
            <person name="Lindblad-Toh K."/>
            <person name="Birren B."/>
            <person name="Nusbaum C."/>
            <person name="Kahn D."/>
            <person name="Robinson-Rechavi M."/>
            <person name="Laudet V."/>
            <person name="Schachter V."/>
            <person name="Quetier F."/>
            <person name="Saurin W."/>
            <person name="Scarpelli C."/>
            <person name="Wincker P."/>
            <person name="Lander E.S."/>
            <person name="Weissenbach J."/>
            <person name="Roest Crollius H."/>
        </authorList>
    </citation>
    <scope>NUCLEOTIDE SEQUENCE [LARGE SCALE GENOMIC DNA]</scope>
</reference>
<feature type="repeat" description="LDL-receptor class B" evidence="11">
    <location>
        <begin position="661"/>
        <end position="703"/>
    </location>
</feature>
<dbReference type="FunFam" id="2.10.25.10:FF:000038">
    <property type="entry name" value="Fibrillin 2"/>
    <property type="match status" value="1"/>
</dbReference>
<dbReference type="Pfam" id="PF12662">
    <property type="entry name" value="cEGF"/>
    <property type="match status" value="1"/>
</dbReference>
<dbReference type="STRING" id="99883.ENSTNIP00000007399"/>
<feature type="disulfide bond" evidence="10">
    <location>
        <begin position="381"/>
        <end position="398"/>
    </location>
</feature>
<dbReference type="InterPro" id="IPR050778">
    <property type="entry name" value="Cueball_EGF_LRP_Nidogen"/>
</dbReference>
<dbReference type="InterPro" id="IPR000742">
    <property type="entry name" value="EGF"/>
</dbReference>
<dbReference type="HOGENOM" id="CLU_018537_0_0_1"/>
<sequence length="841" mass="90519">KFGNLLINTNGFVAFEVPPPQAEYLGKMPAPFKMVAVLLGDLDNSDGRGSVYFRISGKLSGRLFVGRSSSAEELGDADLHSYVVAKEGRTYVAVSSVGASLGPALRLLPVLGGVIGWAFALEQPGYRNGFSIAGGEFWRQAEAVFLPGGQRLSVRQRFSGLDQHGHLVLHTHLEGRLPAVPPGSSVQISPYQEVYRYHRSLISSSSSRGFTITHPDGTVQNRTCQWHQNIVFESCPHDDHAHVAPPTQQLSVDQIFVMFDPENELIRFAMSTRTGPVQGGPPPEQNPCSSGTHGCDLHAVCTPGDGDLYACQCAAGFTGDGRRCDDIDECAETPPICGSASACTNQPGTFRCLCAAGFTQGEACADGSPPEDRCQTGRHDCDVPERASCSAGGSAYTCSCLPGFVGDGRACRDDDECLQGRCHLNATCSNTPGSYACRCGPGFHGDGFRCSPSDGGVLCPSCCCWRSGAQASSAAPGEAVITAGCAHTPAFTALEAHSCLPCPNLSASFLPERSCCGRSLTPSCFPFPERQKSACERHRAVLGQYVPRCDAHGAYESTQCHASIGQCWCVDATGREIPNTRTGPGSTPLCIERTVMPTPVGPTPRPDVQPVAAGTHLLFARSGRIERVPLDGYRMKTEEAGPLLHIPDRVVVAVAFDCVEKTVYWSDITAPAISRARLGGGHVSAIVTQDLGSPEGLALDHVSRLLFWTDSLRDTVEVSKLDGSQRRVLFHTELVNPRAIVTNPVHGRLYWADWDRDGPKIETSNMDGTGRSVLVKDDLGLPNGLTFDLHSQQLCWADAGTRKVECMDPHRRSRTLVVEGVQYPFALVSFGRNLYYTDWRR</sequence>
<keyword evidence="17" id="KW-1185">Reference proteome</keyword>
<evidence type="ECO:0000256" key="5">
    <source>
        <dbReference type="ARBA" id="ARBA00022729"/>
    </source>
</evidence>
<dbReference type="Pfam" id="PF00086">
    <property type="entry name" value="Thyroglobulin_1"/>
    <property type="match status" value="1"/>
</dbReference>
<dbReference type="PROSITE" id="PS51162">
    <property type="entry name" value="THYROGLOBULIN_1_2"/>
    <property type="match status" value="1"/>
</dbReference>
<feature type="domain" description="Thyroglobulin type-1" evidence="15">
    <location>
        <begin position="532"/>
        <end position="590"/>
    </location>
</feature>
<dbReference type="GO" id="GO:0017147">
    <property type="term" value="F:Wnt-protein binding"/>
    <property type="evidence" value="ECO:0007669"/>
    <property type="project" value="TreeGrafter"/>
</dbReference>
<dbReference type="InterPro" id="IPR000033">
    <property type="entry name" value="LDLR_classB_rpt"/>
</dbReference>
<dbReference type="Gene3D" id="2.10.25.10">
    <property type="entry name" value="Laminin"/>
    <property type="match status" value="4"/>
</dbReference>
<evidence type="ECO:0000259" key="14">
    <source>
        <dbReference type="PROSITE" id="PS50993"/>
    </source>
</evidence>
<dbReference type="GO" id="GO:0005509">
    <property type="term" value="F:calcium ion binding"/>
    <property type="evidence" value="ECO:0007669"/>
    <property type="project" value="InterPro"/>
</dbReference>
<keyword evidence="6" id="KW-0677">Repeat</keyword>
<evidence type="ECO:0000256" key="8">
    <source>
        <dbReference type="ARBA" id="ARBA00023157"/>
    </source>
</evidence>
<dbReference type="InterPro" id="IPR036857">
    <property type="entry name" value="Thyroglobulin_1_sf"/>
</dbReference>
<dbReference type="PANTHER" id="PTHR46513">
    <property type="entry name" value="VITELLOGENIN RECEPTOR-LIKE PROTEIN-RELATED-RELATED"/>
    <property type="match status" value="1"/>
</dbReference>
<evidence type="ECO:0000256" key="11">
    <source>
        <dbReference type="PROSITE-ProRule" id="PRU00461"/>
    </source>
</evidence>
<dbReference type="InterPro" id="IPR001881">
    <property type="entry name" value="EGF-like_Ca-bd_dom"/>
</dbReference>
<comment type="subcellular location">
    <subcellularLocation>
        <location evidence="1">Secreted</location>
        <location evidence="1">Extracellular space</location>
        <location evidence="1">Extracellular matrix</location>
    </subcellularLocation>
</comment>
<dbReference type="Gene3D" id="2.120.10.30">
    <property type="entry name" value="TolB, C-terminal domain"/>
    <property type="match status" value="1"/>
</dbReference>
<dbReference type="GO" id="GO:0060070">
    <property type="term" value="P:canonical Wnt signaling pathway"/>
    <property type="evidence" value="ECO:0007669"/>
    <property type="project" value="TreeGrafter"/>
</dbReference>
<dbReference type="Pfam" id="PF07474">
    <property type="entry name" value="G2F"/>
    <property type="match status" value="1"/>
</dbReference>
<dbReference type="PROSITE" id="PS51120">
    <property type="entry name" value="LDLRB"/>
    <property type="match status" value="3"/>
</dbReference>
<reference evidence="16" key="3">
    <citation type="submission" date="2025-09" db="UniProtKB">
        <authorList>
            <consortium name="Ensembl"/>
        </authorList>
    </citation>
    <scope>IDENTIFICATION</scope>
</reference>
<dbReference type="Gene3D" id="4.10.800.10">
    <property type="entry name" value="Thyroglobulin type-1"/>
    <property type="match status" value="1"/>
</dbReference>
<feature type="domain" description="EGF-like" evidence="13">
    <location>
        <begin position="413"/>
        <end position="451"/>
    </location>
</feature>
<proteinExistence type="predicted"/>
<evidence type="ECO:0000256" key="1">
    <source>
        <dbReference type="ARBA" id="ARBA00004498"/>
    </source>
</evidence>
<dbReference type="Pfam" id="PF12947">
    <property type="entry name" value="EGF_3"/>
    <property type="match status" value="2"/>
</dbReference>
<evidence type="ECO:0000256" key="10">
    <source>
        <dbReference type="PROSITE-ProRule" id="PRU00076"/>
    </source>
</evidence>
<protein>
    <submittedName>
        <fullName evidence="16">Nidogen 1</fullName>
    </submittedName>
</protein>
<dbReference type="InterPro" id="IPR026823">
    <property type="entry name" value="cEGF"/>
</dbReference>
<dbReference type="CDD" id="cd00191">
    <property type="entry name" value="TY"/>
    <property type="match status" value="1"/>
</dbReference>
<feature type="domain" description="EGF-like" evidence="13">
    <location>
        <begin position="284"/>
        <end position="325"/>
    </location>
</feature>
<dbReference type="SMART" id="SM00181">
    <property type="entry name" value="EGF"/>
    <property type="match status" value="4"/>
</dbReference>
<dbReference type="GO" id="GO:0042813">
    <property type="term" value="F:Wnt receptor activity"/>
    <property type="evidence" value="ECO:0007669"/>
    <property type="project" value="TreeGrafter"/>
</dbReference>
<dbReference type="PROSITE" id="PS01187">
    <property type="entry name" value="EGF_CA"/>
    <property type="match status" value="2"/>
</dbReference>
<evidence type="ECO:0000256" key="4">
    <source>
        <dbReference type="ARBA" id="ARBA00022536"/>
    </source>
</evidence>
<dbReference type="GO" id="GO:0005886">
    <property type="term" value="C:plasma membrane"/>
    <property type="evidence" value="ECO:0007669"/>
    <property type="project" value="TreeGrafter"/>
</dbReference>
<dbReference type="SMART" id="SM00682">
    <property type="entry name" value="G2F"/>
    <property type="match status" value="1"/>
</dbReference>